<dbReference type="InterPro" id="IPR027417">
    <property type="entry name" value="P-loop_NTPase"/>
</dbReference>
<dbReference type="GO" id="GO:0016887">
    <property type="term" value="F:ATP hydrolysis activity"/>
    <property type="evidence" value="ECO:0007669"/>
    <property type="project" value="InterPro"/>
</dbReference>
<proteinExistence type="predicted"/>
<organism evidence="1 2">
    <name type="scientific">Saprospira grandis DSM 2844</name>
    <dbReference type="NCBI Taxonomy" id="694433"/>
    <lineage>
        <taxon>Bacteria</taxon>
        <taxon>Pseudomonadati</taxon>
        <taxon>Bacteroidota</taxon>
        <taxon>Saprospiria</taxon>
        <taxon>Saprospirales</taxon>
        <taxon>Saprospiraceae</taxon>
        <taxon>Saprospira</taxon>
    </lineage>
</organism>
<dbReference type="PANTHER" id="PTHR43581:SF2">
    <property type="entry name" value="EXCINUCLEASE ATPASE SUBUNIT"/>
    <property type="match status" value="1"/>
</dbReference>
<sequence length="523" mass="60035">MIFPRTVDNRFSNYLEASLFQTFSELGEHYSVFYKVWLQDSKTENSSGSSVMSFILLDKRAGIIILDINQGGIINTNFQNIEPLLKEELLQQLPSKKIPPIKIFSFSKNDEAAISKLVQELLNPLAEEAQLIDAEDFSILEQFFKVKSAFYAYPIQLESLRFENYKGIKKIALNGLPKEASWFFITGENGFGKTSFLQALAVSLDGKLPKSELQRERFEESPSPLQANLWTIIHKNEVTACPPFFVFSKGQSDTSYHSVLAYGASRLDIDKDPNPQRHASNPIESLFNSQYVMRNIEDKLLEWNLLDRERFEKTKQILEELLPAIKIEIVAKKSIWYKEKAPEESYFEAVSFDELAAGYRSLLALFGDMIIRLYERQPNVIDPKEFVGLIIIDEIALHWHPKWQRKLPTILSQLFPKLIFVVSTHSPIPLLGAPKNSVILTLNRTQKDGITVRRLERLEQELPKLLPNLILSSDIFNMDDLAPISAQQEEILNFSASMQDKNAREQAKEHLKALFKELEEEED</sequence>
<dbReference type="AlphaFoldDB" id="J0Y0J9"/>
<dbReference type="PANTHER" id="PTHR43581">
    <property type="entry name" value="ATP/GTP PHOSPHATASE"/>
    <property type="match status" value="1"/>
</dbReference>
<dbReference type="OrthoDB" id="9805802at2"/>
<dbReference type="EMBL" id="JH719942">
    <property type="protein sequence ID" value="EJF55056.1"/>
    <property type="molecule type" value="Genomic_DNA"/>
</dbReference>
<gene>
    <name evidence="1" type="ORF">SapgrDRAFT_3416</name>
</gene>
<dbReference type="HOGENOM" id="CLU_520621_0_0_10"/>
<dbReference type="RefSeq" id="WP_002661069.1">
    <property type="nucleotide sequence ID" value="NZ_JH719942.1"/>
</dbReference>
<reference evidence="2" key="1">
    <citation type="journal article" date="2012" name="Stand. Genomic Sci.">
        <title>Permanent draft genome sequence of the gliding predator Saprospira grandis strain Sa g1 (= HR1).</title>
        <authorList>
            <person name="Mavromatis K."/>
            <person name="Chertkov O."/>
            <person name="Lapidus A."/>
            <person name="Nolan M."/>
            <person name="Lucas S."/>
            <person name="Tice H."/>
            <person name="Del Rio T.G."/>
            <person name="Cheng J.F."/>
            <person name="Han C."/>
            <person name="Tapia R."/>
            <person name="Bruce D."/>
            <person name="Goodwin L.A."/>
            <person name="Pitluck S."/>
            <person name="Huntemann M."/>
            <person name="Liolios K."/>
            <person name="Pagani I."/>
            <person name="Ivanova N."/>
            <person name="Mikhailova N."/>
            <person name="Pati A."/>
            <person name="Chen A."/>
            <person name="Palaniappan K."/>
            <person name="Land M."/>
            <person name="Brambilla E.M."/>
            <person name="Rohde M."/>
            <person name="Spring S."/>
            <person name="Goker M."/>
            <person name="Detter J.C."/>
            <person name="Bristow J."/>
            <person name="Eisen J.A."/>
            <person name="Markowitz V."/>
            <person name="Hugenholtz P."/>
            <person name="Kyrpides N.C."/>
            <person name="Klenk H.P."/>
            <person name="Woyke T."/>
        </authorList>
    </citation>
    <scope>NUCLEOTIDE SEQUENCE [LARGE SCALE GENOMIC DNA]</scope>
    <source>
        <strain evidence="2">DSM 2844</strain>
    </source>
</reference>
<protein>
    <submittedName>
        <fullName evidence="1">Uncharacterized protein</fullName>
    </submittedName>
</protein>
<evidence type="ECO:0000313" key="1">
    <source>
        <dbReference type="EMBL" id="EJF55056.1"/>
    </source>
</evidence>
<dbReference type="InterPro" id="IPR051396">
    <property type="entry name" value="Bact_Antivir_Def_Nuclease"/>
</dbReference>
<accession>J0Y0J9</accession>
<dbReference type="Proteomes" id="UP000005113">
    <property type="component" value="Unassembled WGS sequence"/>
</dbReference>
<name>J0Y0J9_9BACT</name>
<dbReference type="GO" id="GO:0005524">
    <property type="term" value="F:ATP binding"/>
    <property type="evidence" value="ECO:0007669"/>
    <property type="project" value="InterPro"/>
</dbReference>
<dbReference type="Gene3D" id="3.40.50.300">
    <property type="entry name" value="P-loop containing nucleotide triphosphate hydrolases"/>
    <property type="match status" value="1"/>
</dbReference>
<dbReference type="SUPFAM" id="SSF52540">
    <property type="entry name" value="P-loop containing nucleoside triphosphate hydrolases"/>
    <property type="match status" value="1"/>
</dbReference>
<evidence type="ECO:0000313" key="2">
    <source>
        <dbReference type="Proteomes" id="UP000005113"/>
    </source>
</evidence>